<evidence type="ECO:0000313" key="2">
    <source>
        <dbReference type="Proteomes" id="UP001549145"/>
    </source>
</evidence>
<gene>
    <name evidence="1" type="ORF">ABID43_004942</name>
</gene>
<reference evidence="1 2" key="1">
    <citation type="submission" date="2024-06" db="EMBL/GenBank/DDBJ databases">
        <title>Genomic Encyclopedia of Type Strains, Phase IV (KMG-IV): sequencing the most valuable type-strain genomes for metagenomic binning, comparative biology and taxonomic classification.</title>
        <authorList>
            <person name="Goeker M."/>
        </authorList>
    </citation>
    <scope>NUCLEOTIDE SEQUENCE [LARGE SCALE GENOMIC DNA]</scope>
    <source>
        <strain evidence="1 2">DSM 21331</strain>
    </source>
</reference>
<comment type="caution">
    <text evidence="1">The sequence shown here is derived from an EMBL/GenBank/DDBJ whole genome shotgun (WGS) entry which is preliminary data.</text>
</comment>
<protein>
    <submittedName>
        <fullName evidence="1">Uncharacterized protein</fullName>
    </submittedName>
</protein>
<name>A0ABV2LC01_9HYPH</name>
<sequence length="170" mass="18577">MTPAEFLNEVAHPNMVGALETPDDLRAIVNAILTLDALAGLIHAHGLANQVPEIARYERDDGYREALACISHSFRVLRDTAASMKHGKLSDPRKRGSARLIRAPASLRARENGLGLFRAGDEVGGEVIVIEYDTGPGYLRASSAVADTYRMLRRIVEGHAPQTDEHDDRP</sequence>
<proteinExistence type="predicted"/>
<dbReference type="Proteomes" id="UP001549145">
    <property type="component" value="Unassembled WGS sequence"/>
</dbReference>
<organism evidence="1 2">
    <name type="scientific">Methylobacterium goesingense</name>
    <dbReference type="NCBI Taxonomy" id="243690"/>
    <lineage>
        <taxon>Bacteria</taxon>
        <taxon>Pseudomonadati</taxon>
        <taxon>Pseudomonadota</taxon>
        <taxon>Alphaproteobacteria</taxon>
        <taxon>Hyphomicrobiales</taxon>
        <taxon>Methylobacteriaceae</taxon>
        <taxon>Methylobacterium</taxon>
    </lineage>
</organism>
<dbReference type="EMBL" id="JBEPMM010000027">
    <property type="protein sequence ID" value="MET3695374.1"/>
    <property type="molecule type" value="Genomic_DNA"/>
</dbReference>
<keyword evidence="2" id="KW-1185">Reference proteome</keyword>
<evidence type="ECO:0000313" key="1">
    <source>
        <dbReference type="EMBL" id="MET3695374.1"/>
    </source>
</evidence>
<accession>A0ABV2LC01</accession>
<dbReference type="RefSeq" id="WP_238279338.1">
    <property type="nucleotide sequence ID" value="NZ_BPQL01000055.1"/>
</dbReference>